<protein>
    <recommendedName>
        <fullName evidence="4">Nucleotidyl transferase AbiEii/AbiGii toxin family protein</fullName>
    </recommendedName>
</protein>
<dbReference type="Pfam" id="PF08843">
    <property type="entry name" value="AbiEii"/>
    <property type="match status" value="1"/>
</dbReference>
<organism evidence="2 3">
    <name type="scientific">Nocardioides kongjuensis</name>
    <dbReference type="NCBI Taxonomy" id="349522"/>
    <lineage>
        <taxon>Bacteria</taxon>
        <taxon>Bacillati</taxon>
        <taxon>Actinomycetota</taxon>
        <taxon>Actinomycetes</taxon>
        <taxon>Propionibacteriales</taxon>
        <taxon>Nocardioidaceae</taxon>
        <taxon>Nocardioides</taxon>
    </lineage>
</organism>
<evidence type="ECO:0000313" key="3">
    <source>
        <dbReference type="Proteomes" id="UP000582231"/>
    </source>
</evidence>
<evidence type="ECO:0000256" key="1">
    <source>
        <dbReference type="SAM" id="MobiDB-lite"/>
    </source>
</evidence>
<dbReference type="InterPro" id="IPR014942">
    <property type="entry name" value="AbiEii"/>
</dbReference>
<dbReference type="RefSeq" id="WP_179727272.1">
    <property type="nucleotide sequence ID" value="NZ_BAABEF010000001.1"/>
</dbReference>
<name>A0A852R890_9ACTN</name>
<feature type="compositionally biased region" description="Basic residues" evidence="1">
    <location>
        <begin position="296"/>
        <end position="306"/>
    </location>
</feature>
<dbReference type="EMBL" id="JACCBF010000001">
    <property type="protein sequence ID" value="NYD31113.1"/>
    <property type="molecule type" value="Genomic_DNA"/>
</dbReference>
<gene>
    <name evidence="2" type="ORF">BJ958_002659</name>
</gene>
<sequence length="338" mass="37286">MTTEPARDPGSVNELRRRVTNLSAARNTTVRRLQALVANVIVGQMLPETAIKGGTGLKLRFGDTLTRETPDLDTAFRGDLTEFRQSFERNGAEGWGPFTARIVEGRKRGPEHVPAAYVMQPFSVKLNYRNKPFGTVTVEVGYDELEVTTDDAPEIVSSTEAGEIFAALGLPEPGPLRVLPLHHQVAQKIHACSEPGSDRAHDLVDLQIMAPGLDDRLVAGTCRRLFAFRQLHAWPPVITPAGDWAPAYQDAALGLDVLTHVERPSRGRTPTSPVSPWSRSHRDVLRIDRILNTSQRRVKSTHRSSAGRRVIHESDARSPGNGVQQPPSPMHRELRNAP</sequence>
<reference evidence="2 3" key="1">
    <citation type="submission" date="2020-07" db="EMBL/GenBank/DDBJ databases">
        <title>Sequencing the genomes of 1000 actinobacteria strains.</title>
        <authorList>
            <person name="Klenk H.-P."/>
        </authorList>
    </citation>
    <scope>NUCLEOTIDE SEQUENCE [LARGE SCALE GENOMIC DNA]</scope>
    <source>
        <strain evidence="2 3">DSM 19082</strain>
    </source>
</reference>
<proteinExistence type="predicted"/>
<evidence type="ECO:0000313" key="2">
    <source>
        <dbReference type="EMBL" id="NYD31113.1"/>
    </source>
</evidence>
<feature type="region of interest" description="Disordered" evidence="1">
    <location>
        <begin position="294"/>
        <end position="338"/>
    </location>
</feature>
<comment type="caution">
    <text evidence="2">The sequence shown here is derived from an EMBL/GenBank/DDBJ whole genome shotgun (WGS) entry which is preliminary data.</text>
</comment>
<accession>A0A852R890</accession>
<keyword evidence="3" id="KW-1185">Reference proteome</keyword>
<dbReference type="Proteomes" id="UP000582231">
    <property type="component" value="Unassembled WGS sequence"/>
</dbReference>
<evidence type="ECO:0008006" key="4">
    <source>
        <dbReference type="Google" id="ProtNLM"/>
    </source>
</evidence>
<dbReference type="AlphaFoldDB" id="A0A852R890"/>